<dbReference type="GO" id="GO:0005886">
    <property type="term" value="C:plasma membrane"/>
    <property type="evidence" value="ECO:0007669"/>
    <property type="project" value="UniProtKB-SubCell"/>
</dbReference>
<proteinExistence type="inferred from homology"/>
<evidence type="ECO:0000256" key="6">
    <source>
        <dbReference type="ARBA" id="ARBA00022989"/>
    </source>
</evidence>
<evidence type="ECO:0000313" key="10">
    <source>
        <dbReference type="EMBL" id="KGN39036.1"/>
    </source>
</evidence>
<accession>A0A0A0JTQ4</accession>
<dbReference type="CDD" id="cd17320">
    <property type="entry name" value="MFS_MdfA_MDR_like"/>
    <property type="match status" value="1"/>
</dbReference>
<dbReference type="InterPro" id="IPR020846">
    <property type="entry name" value="MFS_dom"/>
</dbReference>
<dbReference type="RefSeq" id="WP_052111554.1">
    <property type="nucleotide sequence ID" value="NZ_AVPK01000001.1"/>
</dbReference>
<evidence type="ECO:0000256" key="7">
    <source>
        <dbReference type="ARBA" id="ARBA00023136"/>
    </source>
</evidence>
<feature type="transmembrane region" description="Helical" evidence="8">
    <location>
        <begin position="322"/>
        <end position="345"/>
    </location>
</feature>
<dbReference type="PANTHER" id="PTHR23502">
    <property type="entry name" value="MAJOR FACILITATOR SUPERFAMILY"/>
    <property type="match status" value="1"/>
</dbReference>
<dbReference type="AlphaFoldDB" id="A0A0A0JTQ4"/>
<feature type="transmembrane region" description="Helical" evidence="8">
    <location>
        <begin position="357"/>
        <end position="378"/>
    </location>
</feature>
<keyword evidence="5 8" id="KW-0812">Transmembrane</keyword>
<dbReference type="InterPro" id="IPR011701">
    <property type="entry name" value="MFS"/>
</dbReference>
<dbReference type="NCBIfam" id="TIGR00710">
    <property type="entry name" value="efflux_Bcr_CflA"/>
    <property type="match status" value="1"/>
</dbReference>
<dbReference type="Gene3D" id="1.20.1720.10">
    <property type="entry name" value="Multidrug resistance protein D"/>
    <property type="match status" value="1"/>
</dbReference>
<keyword evidence="11" id="KW-1185">Reference proteome</keyword>
<evidence type="ECO:0000256" key="3">
    <source>
        <dbReference type="ARBA" id="ARBA00022448"/>
    </source>
</evidence>
<dbReference type="STRING" id="1385521.N803_00495"/>
<keyword evidence="6 8" id="KW-1133">Transmembrane helix</keyword>
<keyword evidence="7 8" id="KW-0472">Membrane</keyword>
<dbReference type="EMBL" id="AVPK01000001">
    <property type="protein sequence ID" value="KGN39036.1"/>
    <property type="molecule type" value="Genomic_DNA"/>
</dbReference>
<feature type="transmembrane region" description="Helical" evidence="8">
    <location>
        <begin position="148"/>
        <end position="173"/>
    </location>
</feature>
<dbReference type="InterPro" id="IPR036259">
    <property type="entry name" value="MFS_trans_sf"/>
</dbReference>
<gene>
    <name evidence="10" type="ORF">N803_00495</name>
</gene>
<evidence type="ECO:0000259" key="9">
    <source>
        <dbReference type="PROSITE" id="PS50850"/>
    </source>
</evidence>
<feature type="transmembrane region" description="Helical" evidence="8">
    <location>
        <begin position="59"/>
        <end position="77"/>
    </location>
</feature>
<dbReference type="PANTHER" id="PTHR23502:SF132">
    <property type="entry name" value="POLYAMINE TRANSPORTER 2-RELATED"/>
    <property type="match status" value="1"/>
</dbReference>
<feature type="transmembrane region" description="Helical" evidence="8">
    <location>
        <begin position="20"/>
        <end position="39"/>
    </location>
</feature>
<dbReference type="GO" id="GO:1990961">
    <property type="term" value="P:xenobiotic detoxification by transmembrane export across the plasma membrane"/>
    <property type="evidence" value="ECO:0007669"/>
    <property type="project" value="InterPro"/>
</dbReference>
<dbReference type="PROSITE" id="PS50850">
    <property type="entry name" value="MFS"/>
    <property type="match status" value="1"/>
</dbReference>
<feature type="transmembrane region" description="Helical" evidence="8">
    <location>
        <begin position="233"/>
        <end position="258"/>
    </location>
</feature>
<dbReference type="SUPFAM" id="SSF103473">
    <property type="entry name" value="MFS general substrate transporter"/>
    <property type="match status" value="1"/>
</dbReference>
<feature type="transmembrane region" description="Helical" evidence="8">
    <location>
        <begin position="384"/>
        <end position="405"/>
    </location>
</feature>
<feature type="transmembrane region" description="Helical" evidence="8">
    <location>
        <begin position="179"/>
        <end position="198"/>
    </location>
</feature>
<feature type="transmembrane region" description="Helical" evidence="8">
    <location>
        <begin position="264"/>
        <end position="282"/>
    </location>
</feature>
<dbReference type="GO" id="GO:0042910">
    <property type="term" value="F:xenobiotic transmembrane transporter activity"/>
    <property type="evidence" value="ECO:0007669"/>
    <property type="project" value="InterPro"/>
</dbReference>
<dbReference type="Pfam" id="PF07690">
    <property type="entry name" value="MFS_1"/>
    <property type="match status" value="1"/>
</dbReference>
<keyword evidence="4" id="KW-1003">Cell membrane</keyword>
<evidence type="ECO:0000313" key="11">
    <source>
        <dbReference type="Proteomes" id="UP000030011"/>
    </source>
</evidence>
<comment type="similarity">
    <text evidence="2">Belongs to the major facilitator superfamily. Bcr/CmlA family.</text>
</comment>
<reference evidence="10 11" key="1">
    <citation type="submission" date="2013-08" db="EMBL/GenBank/DDBJ databases">
        <title>The genome sequence of Knoellia subterranea.</title>
        <authorList>
            <person name="Zhu W."/>
            <person name="Wang G."/>
        </authorList>
    </citation>
    <scope>NUCLEOTIDE SEQUENCE [LARGE SCALE GENOMIC DNA]</scope>
    <source>
        <strain evidence="10 11">KCTC 19937</strain>
    </source>
</reference>
<evidence type="ECO:0000256" key="4">
    <source>
        <dbReference type="ARBA" id="ARBA00022475"/>
    </source>
</evidence>
<evidence type="ECO:0000256" key="2">
    <source>
        <dbReference type="ARBA" id="ARBA00006236"/>
    </source>
</evidence>
<dbReference type="Proteomes" id="UP000030011">
    <property type="component" value="Unassembled WGS sequence"/>
</dbReference>
<sequence length="427" mass="44770">MTAGREAPGGFPAGASRRHAGLLLTLVLASMSMLGPFSIDTPFPAFAQMRSEFGVGVDEMQLVVSAYMLAFAVMTPFHGPLSDAIGRKPVIIGALVSYAVASVACALAPNLQVLLVFRVLQGLSAGGSTIIGRTIIRDLFDGVEAQRVMSHVMMIFGLAPAVAPVVGGLLLGVGPWPTIFWFMGIFAVIVAVIVLVTVPETHPPERRRPLRLCPMLRDVATVARSGRFERMSWAITLVFAGQFIYIGGAAIFVVDLLGKGEGDFWMLFVPMISGVVLGSWISGRMAGRISTNRLVAGAFAFSLAAALVNVGLTAAFGPVLPWAVIGQSLIAIGTGVAFPTIQVALLDVFPEMRGAAASVAGVMPLATNAVIAAVLTPLVTDSVLTLAVTSLVLIVLGCLLWAWHLSVGGRGLRRRAVRVDPPLPDPA</sequence>
<organism evidence="10 11">
    <name type="scientific">Knoellia subterranea KCTC 19937</name>
    <dbReference type="NCBI Taxonomy" id="1385521"/>
    <lineage>
        <taxon>Bacteria</taxon>
        <taxon>Bacillati</taxon>
        <taxon>Actinomycetota</taxon>
        <taxon>Actinomycetes</taxon>
        <taxon>Micrococcales</taxon>
        <taxon>Intrasporangiaceae</taxon>
        <taxon>Knoellia</taxon>
    </lineage>
</organism>
<dbReference type="eggNOG" id="COG2814">
    <property type="taxonomic scope" value="Bacteria"/>
</dbReference>
<name>A0A0A0JTQ4_9MICO</name>
<evidence type="ECO:0000256" key="1">
    <source>
        <dbReference type="ARBA" id="ARBA00004651"/>
    </source>
</evidence>
<evidence type="ECO:0000256" key="8">
    <source>
        <dbReference type="SAM" id="Phobius"/>
    </source>
</evidence>
<feature type="transmembrane region" description="Helical" evidence="8">
    <location>
        <begin position="115"/>
        <end position="136"/>
    </location>
</feature>
<feature type="domain" description="Major facilitator superfamily (MFS) profile" evidence="9">
    <location>
        <begin position="24"/>
        <end position="405"/>
    </location>
</feature>
<protein>
    <submittedName>
        <fullName evidence="10">MFS transporter</fullName>
    </submittedName>
</protein>
<evidence type="ECO:0000256" key="5">
    <source>
        <dbReference type="ARBA" id="ARBA00022692"/>
    </source>
</evidence>
<feature type="transmembrane region" description="Helical" evidence="8">
    <location>
        <begin position="89"/>
        <end position="109"/>
    </location>
</feature>
<feature type="transmembrane region" description="Helical" evidence="8">
    <location>
        <begin position="294"/>
        <end position="316"/>
    </location>
</feature>
<comment type="subcellular location">
    <subcellularLocation>
        <location evidence="1">Cell membrane</location>
        <topology evidence="1">Multi-pass membrane protein</topology>
    </subcellularLocation>
</comment>
<dbReference type="InterPro" id="IPR004812">
    <property type="entry name" value="Efflux_drug-R_Bcr/CmlA"/>
</dbReference>
<dbReference type="GO" id="GO:0015385">
    <property type="term" value="F:sodium:proton antiporter activity"/>
    <property type="evidence" value="ECO:0007669"/>
    <property type="project" value="TreeGrafter"/>
</dbReference>
<comment type="caution">
    <text evidence="10">The sequence shown here is derived from an EMBL/GenBank/DDBJ whole genome shotgun (WGS) entry which is preliminary data.</text>
</comment>
<keyword evidence="3" id="KW-0813">Transport</keyword>